<evidence type="ECO:0000256" key="1">
    <source>
        <dbReference type="SAM" id="Phobius"/>
    </source>
</evidence>
<feature type="transmembrane region" description="Helical" evidence="1">
    <location>
        <begin position="194"/>
        <end position="213"/>
    </location>
</feature>
<organism evidence="3 4">
    <name type="scientific">Edaphobacter aggregans</name>
    <dbReference type="NCBI Taxonomy" id="570835"/>
    <lineage>
        <taxon>Bacteria</taxon>
        <taxon>Pseudomonadati</taxon>
        <taxon>Acidobacteriota</taxon>
        <taxon>Terriglobia</taxon>
        <taxon>Terriglobales</taxon>
        <taxon>Acidobacteriaceae</taxon>
        <taxon>Edaphobacter</taxon>
    </lineage>
</organism>
<evidence type="ECO:0000313" key="3">
    <source>
        <dbReference type="EMBL" id="RSL16639.1"/>
    </source>
</evidence>
<gene>
    <name evidence="3" type="ORF">EDE15_2160</name>
</gene>
<dbReference type="RefSeq" id="WP_125485218.1">
    <property type="nucleotide sequence ID" value="NZ_RSDW01000001.1"/>
</dbReference>
<dbReference type="EMBL" id="RSDW01000001">
    <property type="protein sequence ID" value="RSL16639.1"/>
    <property type="molecule type" value="Genomic_DNA"/>
</dbReference>
<feature type="chain" id="PRO_5019537187" evidence="2">
    <location>
        <begin position="29"/>
        <end position="256"/>
    </location>
</feature>
<proteinExistence type="predicted"/>
<dbReference type="OrthoDB" id="120738at2"/>
<dbReference type="Gene3D" id="2.40.128.260">
    <property type="entry name" value="Type IV secretion system, VirB10/TraB/TrbI"/>
    <property type="match status" value="1"/>
</dbReference>
<protein>
    <submittedName>
        <fullName evidence="3">Type IV secretion system protein VirB10</fullName>
    </submittedName>
</protein>
<name>A0A428MIJ9_9BACT</name>
<sequence length="256" mass="26412">MNWKTCTHVPFTAALLMVAVSTRQVVIAAEVQAPVPAQETATPAVQTITIPPGTVVPLTLVSPINGRSTKVGDAVRAVVAFPVTVGDQVAIPAGTYVEGTITSLTAQAKKTQQQNVQIHFTRLLYANGYTAMLDAANTWAAVEVPGASSLVVADNNDAVGRGTAFPGAAFQSTPTFPTLPTLPPTPSVGPPKDVIIGIASGFAALVVTAAVLLSRHKTSDADYVQFDAGWQFQMTLQSPLEVDAGRVAAAAATGSH</sequence>
<keyword evidence="1" id="KW-1133">Transmembrane helix</keyword>
<keyword evidence="1" id="KW-0472">Membrane</keyword>
<keyword evidence="2" id="KW-0732">Signal</keyword>
<comment type="caution">
    <text evidence="3">The sequence shown here is derived from an EMBL/GenBank/DDBJ whole genome shotgun (WGS) entry which is preliminary data.</text>
</comment>
<dbReference type="AlphaFoldDB" id="A0A428MIJ9"/>
<dbReference type="Proteomes" id="UP000269669">
    <property type="component" value="Unassembled WGS sequence"/>
</dbReference>
<keyword evidence="1" id="KW-0812">Transmembrane</keyword>
<evidence type="ECO:0000256" key="2">
    <source>
        <dbReference type="SAM" id="SignalP"/>
    </source>
</evidence>
<reference evidence="3 4" key="1">
    <citation type="submission" date="2018-12" db="EMBL/GenBank/DDBJ databases">
        <title>Sequencing of bacterial isolates from soil warming experiment in Harvard Forest, Massachusetts, USA.</title>
        <authorList>
            <person name="Deangelis K."/>
        </authorList>
    </citation>
    <scope>NUCLEOTIDE SEQUENCE [LARGE SCALE GENOMIC DNA]</scope>
    <source>
        <strain evidence="3 4">EB153</strain>
    </source>
</reference>
<accession>A0A428MIJ9</accession>
<dbReference type="InterPro" id="IPR042217">
    <property type="entry name" value="T4SS_VirB10/TrbI"/>
</dbReference>
<evidence type="ECO:0000313" key="4">
    <source>
        <dbReference type="Proteomes" id="UP000269669"/>
    </source>
</evidence>
<keyword evidence="4" id="KW-1185">Reference proteome</keyword>
<feature type="signal peptide" evidence="2">
    <location>
        <begin position="1"/>
        <end position="28"/>
    </location>
</feature>